<dbReference type="InterPro" id="IPR036388">
    <property type="entry name" value="WH-like_DNA-bd_sf"/>
</dbReference>
<organism evidence="1 3">
    <name type="scientific">Candidatus Chlorohelix allophototropha</name>
    <dbReference type="NCBI Taxonomy" id="3003348"/>
    <lineage>
        <taxon>Bacteria</taxon>
        <taxon>Bacillati</taxon>
        <taxon>Chloroflexota</taxon>
        <taxon>Chloroflexia</taxon>
        <taxon>Candidatus Chloroheliales</taxon>
        <taxon>Candidatus Chloroheliaceae</taxon>
        <taxon>Candidatus Chlorohelix</taxon>
    </lineage>
</organism>
<proteinExistence type="predicted"/>
<gene>
    <name evidence="1" type="ORF">HXX08_14520</name>
    <name evidence="2" type="ORF">OZ401_004960</name>
</gene>
<dbReference type="EMBL" id="CP128402">
    <property type="protein sequence ID" value="WJW70386.1"/>
    <property type="molecule type" value="Genomic_DNA"/>
</dbReference>
<dbReference type="AlphaFoldDB" id="A0A8T7M4Z3"/>
<accession>A0A8T7M4Z3</accession>
<dbReference type="RefSeq" id="WP_341472254.1">
    <property type="nucleotide sequence ID" value="NZ_CP128402.1"/>
</dbReference>
<evidence type="ECO:0000313" key="4">
    <source>
        <dbReference type="Proteomes" id="UP001431572"/>
    </source>
</evidence>
<reference evidence="2" key="2">
    <citation type="journal article" date="2024" name="Nature">
        <title>Anoxygenic phototroph of the Chloroflexota uses a type I reaction centre.</title>
        <authorList>
            <person name="Tsuji J.M."/>
            <person name="Shaw N.A."/>
            <person name="Nagashima S."/>
            <person name="Venkiteswaran J.J."/>
            <person name="Schiff S.L."/>
            <person name="Watanabe T."/>
            <person name="Fukui M."/>
            <person name="Hanada S."/>
            <person name="Tank M."/>
            <person name="Neufeld J.D."/>
        </authorList>
    </citation>
    <scope>NUCLEOTIDE SEQUENCE</scope>
    <source>
        <strain evidence="2">L227-S17</strain>
        <plasmid evidence="2 4">unnamed2</plasmid>
    </source>
</reference>
<name>A0A8T7M4Z3_9CHLR</name>
<dbReference type="InterPro" id="IPR036390">
    <property type="entry name" value="WH_DNA-bd_sf"/>
</dbReference>
<protein>
    <submittedName>
        <fullName evidence="1">Helix-turn-helix domain-containing protein</fullName>
    </submittedName>
</protein>
<keyword evidence="4" id="KW-1185">Reference proteome</keyword>
<dbReference type="EMBL" id="JACATZ010000002">
    <property type="protein sequence ID" value="NWJ47072.1"/>
    <property type="molecule type" value="Genomic_DNA"/>
</dbReference>
<reference evidence="1 3" key="1">
    <citation type="submission" date="2020-06" db="EMBL/GenBank/DDBJ databases">
        <title>Anoxygenic phototrophic Chloroflexota member uses a Type I reaction center.</title>
        <authorList>
            <person name="Tsuji J.M."/>
            <person name="Shaw N.A."/>
            <person name="Nagashima S."/>
            <person name="Venkiteswaran J."/>
            <person name="Schiff S.L."/>
            <person name="Hanada S."/>
            <person name="Tank M."/>
            <person name="Neufeld J.D."/>
        </authorList>
    </citation>
    <scope>NUCLEOTIDE SEQUENCE [LARGE SCALE GENOMIC DNA]</scope>
    <source>
        <strain evidence="1">L227-S17</strain>
    </source>
</reference>
<evidence type="ECO:0000313" key="3">
    <source>
        <dbReference type="Proteomes" id="UP000521676"/>
    </source>
</evidence>
<evidence type="ECO:0000313" key="2">
    <source>
        <dbReference type="EMBL" id="WJW70386.1"/>
    </source>
</evidence>
<keyword evidence="2" id="KW-0614">Plasmid</keyword>
<dbReference type="SUPFAM" id="SSF46785">
    <property type="entry name" value="Winged helix' DNA-binding domain"/>
    <property type="match status" value="1"/>
</dbReference>
<dbReference type="Proteomes" id="UP001431572">
    <property type="component" value="Plasmid unnamed2"/>
</dbReference>
<dbReference type="Pfam" id="PF13730">
    <property type="entry name" value="HTH_36"/>
    <property type="match status" value="1"/>
</dbReference>
<evidence type="ECO:0000313" key="1">
    <source>
        <dbReference type="EMBL" id="NWJ47072.1"/>
    </source>
</evidence>
<dbReference type="Gene3D" id="1.10.10.10">
    <property type="entry name" value="Winged helix-like DNA-binding domain superfamily/Winged helix DNA-binding domain"/>
    <property type="match status" value="1"/>
</dbReference>
<dbReference type="Proteomes" id="UP000521676">
    <property type="component" value="Unassembled WGS sequence"/>
</dbReference>
<geneLocation type="plasmid" evidence="2 4">
    <name>unnamed2</name>
</geneLocation>
<sequence>MPSLQKKQAPLEVASSFESSARTNGYFVQVPVELIKNPNLTPAALKLYLLLLSYCGSKSCAWPSQGRLAEEMGLSERRVRGLLKELEGAELVTVTHSSGTTNTYHLGRPSLKNQGVSESSEENLFRRGRKYISSNIHELELNHVCEKVPSQYDSNEDKNTPLVSTTETEPLAYTLPSIPSALLPSEAAEIEALLVSAGLSQLLSEELALLIIGRKRDIEYVRLIVQASQKSGIYNPPGFIRFMLLRDADPVQVKKLGSDARQRKRQVKNPAPIDFSKYTTGKYAYLTCSTTFGEDTNTSSPEFSEEIMGANPTEILSSEESTAPFETAFEYKIENAPKDRTAFYITEDKPSSQELSDIWRILRIELDHSKCLPATVSQYARLKLDKDSEKCYLWFPDWVCLTPQQEKTIYKTLLEILQKRMFLHFLPGGFDQKIQLA</sequence>